<comment type="subcellular location">
    <subcellularLocation>
        <location evidence="1">Cytoplasm</location>
    </subcellularLocation>
</comment>
<evidence type="ECO:0000313" key="9">
    <source>
        <dbReference type="Proteomes" id="UP000323011"/>
    </source>
</evidence>
<evidence type="ECO:0000256" key="2">
    <source>
        <dbReference type="ARBA" id="ARBA00005497"/>
    </source>
</evidence>
<dbReference type="EMBL" id="VLTN01000035">
    <property type="protein sequence ID" value="KAA0150310.1"/>
    <property type="molecule type" value="Genomic_DNA"/>
</dbReference>
<feature type="region of interest" description="Disordered" evidence="6">
    <location>
        <begin position="71"/>
        <end position="114"/>
    </location>
</feature>
<accession>A0A5A8CE17</accession>
<keyword evidence="4" id="KW-0677">Repeat</keyword>
<dbReference type="AlphaFoldDB" id="A0A5A8CE17"/>
<dbReference type="OMA" id="FVTKCTG"/>
<evidence type="ECO:0000256" key="5">
    <source>
        <dbReference type="ARBA" id="ARBA00023242"/>
    </source>
</evidence>
<dbReference type="PANTHER" id="PTHR12626:SF0">
    <property type="entry name" value="PROGRAMMED CELL DEATH PROTEIN 4"/>
    <property type="match status" value="1"/>
</dbReference>
<dbReference type="SMART" id="SM00544">
    <property type="entry name" value="MA3"/>
    <property type="match status" value="2"/>
</dbReference>
<organism evidence="8 9">
    <name type="scientific">Cafeteria roenbergensis</name>
    <name type="common">Marine flagellate</name>
    <dbReference type="NCBI Taxonomy" id="33653"/>
    <lineage>
        <taxon>Eukaryota</taxon>
        <taxon>Sar</taxon>
        <taxon>Stramenopiles</taxon>
        <taxon>Bigyra</taxon>
        <taxon>Opalozoa</taxon>
        <taxon>Bicosoecida</taxon>
        <taxon>Cafeteriaceae</taxon>
        <taxon>Cafeteria</taxon>
    </lineage>
</organism>
<evidence type="ECO:0000313" key="8">
    <source>
        <dbReference type="EMBL" id="KAA0150310.1"/>
    </source>
</evidence>
<keyword evidence="9" id="KW-1185">Reference proteome</keyword>
<evidence type="ECO:0000256" key="1">
    <source>
        <dbReference type="ARBA" id="ARBA00004496"/>
    </source>
</evidence>
<evidence type="ECO:0000259" key="7">
    <source>
        <dbReference type="PROSITE" id="PS51366"/>
    </source>
</evidence>
<name>A0A5A8CE17_CAFRO</name>
<feature type="region of interest" description="Disordered" evidence="6">
    <location>
        <begin position="1"/>
        <end position="26"/>
    </location>
</feature>
<gene>
    <name evidence="8" type="ORF">FNF29_05322</name>
</gene>
<dbReference type="GO" id="GO:0005737">
    <property type="term" value="C:cytoplasm"/>
    <property type="evidence" value="ECO:0007669"/>
    <property type="project" value="UniProtKB-SubCell"/>
</dbReference>
<comment type="similarity">
    <text evidence="2">Belongs to the PDCD4 family.</text>
</comment>
<feature type="compositionally biased region" description="Basic residues" evidence="6">
    <location>
        <begin position="1"/>
        <end position="14"/>
    </location>
</feature>
<comment type="caution">
    <text evidence="8">The sequence shown here is derived from an EMBL/GenBank/DDBJ whole genome shotgun (WGS) entry which is preliminary data.</text>
</comment>
<dbReference type="InterPro" id="IPR016024">
    <property type="entry name" value="ARM-type_fold"/>
</dbReference>
<dbReference type="InterPro" id="IPR039778">
    <property type="entry name" value="PDCD4"/>
</dbReference>
<dbReference type="InterPro" id="IPR003891">
    <property type="entry name" value="Initiation_fac_eIF4g_MI"/>
</dbReference>
<dbReference type="Gene3D" id="1.25.40.180">
    <property type="match status" value="2"/>
</dbReference>
<reference evidence="8 9" key="1">
    <citation type="submission" date="2019-07" db="EMBL/GenBank/DDBJ databases">
        <title>Genomes of Cafeteria roenbergensis.</title>
        <authorList>
            <person name="Fischer M.G."/>
            <person name="Hackl T."/>
            <person name="Roman M."/>
        </authorList>
    </citation>
    <scope>NUCLEOTIDE SEQUENCE [LARGE SCALE GENOMIC DNA]</scope>
    <source>
        <strain evidence="8 9">BVI</strain>
    </source>
</reference>
<dbReference type="GO" id="GO:0045892">
    <property type="term" value="P:negative regulation of DNA-templated transcription"/>
    <property type="evidence" value="ECO:0007669"/>
    <property type="project" value="InterPro"/>
</dbReference>
<protein>
    <recommendedName>
        <fullName evidence="7">MI domain-containing protein</fullName>
    </recommendedName>
</protein>
<feature type="domain" description="MI" evidence="7">
    <location>
        <begin position="290"/>
        <end position="414"/>
    </location>
</feature>
<evidence type="ECO:0000256" key="4">
    <source>
        <dbReference type="ARBA" id="ARBA00022737"/>
    </source>
</evidence>
<dbReference type="SUPFAM" id="SSF48371">
    <property type="entry name" value="ARM repeat"/>
    <property type="match status" value="2"/>
</dbReference>
<evidence type="ECO:0000256" key="6">
    <source>
        <dbReference type="SAM" id="MobiDB-lite"/>
    </source>
</evidence>
<sequence>MAHAHKGKHGKKGAKRPEEDSDVNAEEIVKAAETAVAARAAVLQAESDAELQAKRDRKAAIRAKGLASLPGARKGGDMMAATSGRIKPSEDDPLYDEALDSGGAAGGMSPSDEQRLARAEAAACRAEELAQFKRRVEDILTEFFVSHDIDDTVASLRALHPPALRPEIAKRILLLSLDRSDTDRELASRLLSACYGEVLTMLHISKGFNMLFELGSDMEKDSPDAIRTLARFLARAVVDEVLPPAFLMDPDVEAAGGPVVEEARSLLSAPHAAARMEHVWGAAAAASVIELKEQVHLAVEELFDTGSVVEFERCVRDLASPSFHHEVVKRAIVVAVGREDRERRLAAEALKHLGPAGVGLISETQGERGIRRVLAQKADLALDTPAAPALVDELVAAATAAGLAAPAADAPAGASAAAATAEHSA</sequence>
<dbReference type="PROSITE" id="PS51366">
    <property type="entry name" value="MI"/>
    <property type="match status" value="2"/>
</dbReference>
<dbReference type="Proteomes" id="UP000323011">
    <property type="component" value="Unassembled WGS sequence"/>
</dbReference>
<evidence type="ECO:0000256" key="3">
    <source>
        <dbReference type="ARBA" id="ARBA00022490"/>
    </source>
</evidence>
<keyword evidence="3" id="KW-0963">Cytoplasm</keyword>
<dbReference type="PANTHER" id="PTHR12626">
    <property type="entry name" value="PROGRAMMED CELL DEATH 4"/>
    <property type="match status" value="1"/>
</dbReference>
<keyword evidence="5" id="KW-0539">Nucleus</keyword>
<dbReference type="Pfam" id="PF02847">
    <property type="entry name" value="MA3"/>
    <property type="match status" value="2"/>
</dbReference>
<proteinExistence type="inferred from homology"/>
<feature type="domain" description="MI" evidence="7">
    <location>
        <begin position="131"/>
        <end position="252"/>
    </location>
</feature>